<evidence type="ECO:0000256" key="1">
    <source>
        <dbReference type="SAM" id="MobiDB-lite"/>
    </source>
</evidence>
<evidence type="ECO:0000313" key="4">
    <source>
        <dbReference type="Proteomes" id="UP000317730"/>
    </source>
</evidence>
<feature type="transmembrane region" description="Helical" evidence="2">
    <location>
        <begin position="44"/>
        <end position="75"/>
    </location>
</feature>
<keyword evidence="4" id="KW-1185">Reference proteome</keyword>
<gene>
    <name evidence="3" type="ORF">APE01nite_12690</name>
</gene>
<sequence length="110" mass="11100">MSDFVTIAERSPTTVSFSTLCGLTVVLLFSGVAWVVAPSVTGGFAAFAAVVAPGALALAGLTTPCLGVVVLSVAASAVEDPTKETADAMSSAGQGLRRGEREDMRPRATL</sequence>
<keyword evidence="2" id="KW-1133">Transmembrane helix</keyword>
<evidence type="ECO:0000256" key="2">
    <source>
        <dbReference type="SAM" id="Phobius"/>
    </source>
</evidence>
<reference evidence="3 4" key="1">
    <citation type="submission" date="2019-06" db="EMBL/GenBank/DDBJ databases">
        <title>Whole genome shotgun sequence of Acetobacter peroxydans NBRC 13755.</title>
        <authorList>
            <person name="Hosoyama A."/>
            <person name="Uohara A."/>
            <person name="Ohji S."/>
            <person name="Ichikawa N."/>
        </authorList>
    </citation>
    <scope>NUCLEOTIDE SEQUENCE [LARGE SCALE GENOMIC DNA]</scope>
    <source>
        <strain evidence="3 4">NBRC 13755</strain>
    </source>
</reference>
<evidence type="ECO:0000313" key="3">
    <source>
        <dbReference type="EMBL" id="GEB85472.1"/>
    </source>
</evidence>
<dbReference type="EMBL" id="BJMV01000005">
    <property type="protein sequence ID" value="GEB85472.1"/>
    <property type="molecule type" value="Genomic_DNA"/>
</dbReference>
<accession>A0A4Y3TUE1</accession>
<keyword evidence="2" id="KW-0812">Transmembrane</keyword>
<organism evidence="3 4">
    <name type="scientific">Acetobacter peroxydans</name>
    <dbReference type="NCBI Taxonomy" id="104098"/>
    <lineage>
        <taxon>Bacteria</taxon>
        <taxon>Pseudomonadati</taxon>
        <taxon>Pseudomonadota</taxon>
        <taxon>Alphaproteobacteria</taxon>
        <taxon>Acetobacterales</taxon>
        <taxon>Acetobacteraceae</taxon>
        <taxon>Acetobacter</taxon>
    </lineage>
</organism>
<comment type="caution">
    <text evidence="3">The sequence shown here is derived from an EMBL/GenBank/DDBJ whole genome shotgun (WGS) entry which is preliminary data.</text>
</comment>
<proteinExistence type="predicted"/>
<dbReference type="Proteomes" id="UP000317730">
    <property type="component" value="Unassembled WGS sequence"/>
</dbReference>
<feature type="compositionally biased region" description="Basic and acidic residues" evidence="1">
    <location>
        <begin position="97"/>
        <end position="110"/>
    </location>
</feature>
<name>A0A4Y3TUE1_9PROT</name>
<protein>
    <submittedName>
        <fullName evidence="3">Uncharacterized protein</fullName>
    </submittedName>
</protein>
<keyword evidence="2" id="KW-0472">Membrane</keyword>
<feature type="region of interest" description="Disordered" evidence="1">
    <location>
        <begin position="80"/>
        <end position="110"/>
    </location>
</feature>
<feature type="transmembrane region" description="Helical" evidence="2">
    <location>
        <begin position="15"/>
        <end position="37"/>
    </location>
</feature>
<dbReference type="AlphaFoldDB" id="A0A4Y3TUE1"/>